<organism evidence="3 4">
    <name type="scientific">Ruminococcoides intestinihominis</name>
    <dbReference type="NCBI Taxonomy" id="3133161"/>
    <lineage>
        <taxon>Bacteria</taxon>
        <taxon>Bacillati</taxon>
        <taxon>Bacillota</taxon>
        <taxon>Clostridia</taxon>
        <taxon>Eubacteriales</taxon>
        <taxon>Oscillospiraceae</taxon>
        <taxon>Ruminococcoides</taxon>
    </lineage>
</organism>
<accession>A0ABV1HSD3</accession>
<sequence length="1480" mass="164633">MRKQTMKALSVLLCVLMTVSSFSVLTAFATENKTNNTQATDVNKNSTVVDVDGQKFGTGDLGKSDDDNAPTISSENQYYSIVAKEEGTTKAKAKAQALDGDSDLPSKVDNSQSKYFPPIKSQGSVGSCVAWAETYYQFSYTQNKKLNRTATYENSFSPLWTYNFTNFSDDIGSYDSATYSVLRNIGAPTIKNSPNITDPAKWTVTKEAFDEAQKYKLSSYSYISTGDGETPITNSKSSNLDTVKTALINGEVLTFSTHASYGFTYGIIQKNSQVPENTKYAGQYIVPYLVSTRGGHRMTIVGYDDDIWYDINEDGKVQEGEKGAFKVANSWGDDWMNNGYIWISYDSINRTSSVNNSTVLSNRVRANCINDIARISVKPVSDCSNINLEYTLSSKSRNDIEIKITAKNKNSGVTYSSYAEPFETYSNYYVNNDYSFDGTKTEAKGTFTYDLNSIVENLNSNNVEDYTWTFSFQDTDNNDSTLSVSDVKIVDNNNNKTYKSDLNGTVKLNGNSKDITVNGGGTTPDKNAVTIYYKGYSSPYIHYQVGDGNWTTVPGKAMTPDTTVDGYTHTYTIDLGTSDYANVCFNDGNNNWDSKNGQNYKFKKGTYTFKNGVITPIEVDNNFGIKSFDITPADGKIEAGDYVSMKVTLKNATSGAVSKFTYLDSNNKEYTIYDYASVSGCSWQFNKSGTYRVRVYSKESYGSTSYVMAEKTVFVAEKKLKIESFDLTPEDGNITAGDSVEMKVKLKNATSGAVSKFTYLDSNNKEYTIYDYASVSGCSWQTSEAGAYKVRVYSKESYNAKDYVMAEKTVIVSPKKEFKIDNAEVSPSDSTCVNGYVSCYITASGGKTPYTYEFGYTQDGNTKTEKTTNSSYYFYAKKGGDITVFAKVTDADGKTLTKTFKPIKVNTLTIKNIVTSPTSPQYVGTKINIKADIEYSQSKYGRYNYLKYEIKKDGNVVETLEDPYNASVDWTPTEAGNYTITCNMGDMSGQSATKTVNYVVNKKDTTDNLVVIYYVGYYSPYIHYQVENGSWTNAPGYKMIATNEKDGYSHKYVINLGDKNYANVCFNDGNGNWDSNNGRNYRFNKGTYTFKNGVITPVEDDKFGIESFDITPADGKITVGDFIDMKVKLKNATSNAVSKFTYLDSNNHEVTIYDYAGASSCLWQFNKSGTYRVRVYSKESYGSTNYVMAEKTVTVAEKQPLKINQFNINSNTGSVPFCDNVNMSVNVSGGKAPYQYEFAMNQYNTRTVLQPFSTKNTFTVIPEYIGNYNYEVTVKDATGATVTVTKSIYVAQACIDNLNISSSTVKVNDIVKFSADIKNLSSLVTYHDYTYTVTKDNKTETLTTNSDRTANWTPKEAGKYTMLLQIKHNGKYIAGRSIEVTVDKASENVVTIYYKGYSTPYIHYQVGNGSWTDAPGNKMTSTNEKTGYTHKYTIDLGTSTYANVCFNNGNGSWDSRNGQNYHFEKGTYTFSNGNMTKIAD</sequence>
<dbReference type="Gene3D" id="2.60.40.10">
    <property type="entry name" value="Immunoglobulins"/>
    <property type="match status" value="3"/>
</dbReference>
<evidence type="ECO:0000313" key="3">
    <source>
        <dbReference type="EMBL" id="MEQ2565034.1"/>
    </source>
</evidence>
<evidence type="ECO:0000259" key="2">
    <source>
        <dbReference type="SMART" id="SM01066"/>
    </source>
</evidence>
<dbReference type="Pfam" id="PF03423">
    <property type="entry name" value="CBM_25"/>
    <property type="match status" value="3"/>
</dbReference>
<dbReference type="SMART" id="SM01066">
    <property type="entry name" value="CBM_25"/>
    <property type="match status" value="3"/>
</dbReference>
<keyword evidence="4" id="KW-1185">Reference proteome</keyword>
<dbReference type="InterPro" id="IPR013783">
    <property type="entry name" value="Ig-like_fold"/>
</dbReference>
<dbReference type="SUPFAM" id="SSF54001">
    <property type="entry name" value="Cysteine proteinases"/>
    <property type="match status" value="1"/>
</dbReference>
<dbReference type="InterPro" id="IPR038765">
    <property type="entry name" value="Papain-like_cys_pep_sf"/>
</dbReference>
<feature type="signal peptide" evidence="1">
    <location>
        <begin position="1"/>
        <end position="29"/>
    </location>
</feature>
<keyword evidence="1" id="KW-0732">Signal</keyword>
<dbReference type="RefSeq" id="WP_211148180.1">
    <property type="nucleotide sequence ID" value="NZ_JBBMEY010000006.1"/>
</dbReference>
<evidence type="ECO:0000313" key="4">
    <source>
        <dbReference type="Proteomes" id="UP001478133"/>
    </source>
</evidence>
<gene>
    <name evidence="3" type="ORF">ABFO16_02140</name>
</gene>
<name>A0ABV1HSD3_9FIRM</name>
<feature type="domain" description="Carbohydrate binding module family 25" evidence="2">
    <location>
        <begin position="1387"/>
        <end position="1466"/>
    </location>
</feature>
<feature type="chain" id="PRO_5045728267" evidence="1">
    <location>
        <begin position="30"/>
        <end position="1480"/>
    </location>
</feature>
<dbReference type="Proteomes" id="UP001478133">
    <property type="component" value="Unassembled WGS sequence"/>
</dbReference>
<dbReference type="Gene3D" id="3.90.70.10">
    <property type="entry name" value="Cysteine proteinases"/>
    <property type="match status" value="1"/>
</dbReference>
<proteinExistence type="predicted"/>
<evidence type="ECO:0000256" key="1">
    <source>
        <dbReference type="SAM" id="SignalP"/>
    </source>
</evidence>
<comment type="caution">
    <text evidence="3">The sequence shown here is derived from an EMBL/GenBank/DDBJ whole genome shotgun (WGS) entry which is preliminary data.</text>
</comment>
<reference evidence="3 4" key="1">
    <citation type="submission" date="2024-03" db="EMBL/GenBank/DDBJ databases">
        <title>Human intestinal bacterial collection.</title>
        <authorList>
            <person name="Pauvert C."/>
            <person name="Hitch T.C.A."/>
            <person name="Clavel T."/>
        </authorList>
    </citation>
    <scope>NUCLEOTIDE SEQUENCE [LARGE SCALE GENOMIC DNA]</scope>
    <source>
        <strain evidence="3 4">CLA-AP-H18</strain>
    </source>
</reference>
<dbReference type="CDD" id="cd02619">
    <property type="entry name" value="Peptidase_C1"/>
    <property type="match status" value="1"/>
</dbReference>
<feature type="domain" description="Carbohydrate binding module family 25" evidence="2">
    <location>
        <begin position="1007"/>
        <end position="1086"/>
    </location>
</feature>
<dbReference type="InterPro" id="IPR005085">
    <property type="entry name" value="CBM25"/>
</dbReference>
<dbReference type="EMBL" id="JBBMFI010000004">
    <property type="protein sequence ID" value="MEQ2565034.1"/>
    <property type="molecule type" value="Genomic_DNA"/>
</dbReference>
<protein>
    <submittedName>
        <fullName evidence="3">Carbohydrate binding domain-containing protein</fullName>
    </submittedName>
</protein>
<feature type="domain" description="Carbohydrate binding module family 25" evidence="2">
    <location>
        <begin position="526"/>
        <end position="605"/>
    </location>
</feature>